<evidence type="ECO:0000256" key="1">
    <source>
        <dbReference type="ARBA" id="ARBA00004496"/>
    </source>
</evidence>
<feature type="region of interest" description="Disordered" evidence="4">
    <location>
        <begin position="433"/>
        <end position="582"/>
    </location>
</feature>
<feature type="region of interest" description="Disordered" evidence="4">
    <location>
        <begin position="967"/>
        <end position="1431"/>
    </location>
</feature>
<evidence type="ECO:0000313" key="7">
    <source>
        <dbReference type="Proteomes" id="UP001314229"/>
    </source>
</evidence>
<dbReference type="SUPFAM" id="SSF56024">
    <property type="entry name" value="Phospholipase D/nuclease"/>
    <property type="match status" value="1"/>
</dbReference>
<feature type="compositionally biased region" description="Low complexity" evidence="4">
    <location>
        <begin position="1294"/>
        <end position="1310"/>
    </location>
</feature>
<feature type="compositionally biased region" description="Low complexity" evidence="4">
    <location>
        <begin position="702"/>
        <end position="732"/>
    </location>
</feature>
<feature type="region of interest" description="Disordered" evidence="4">
    <location>
        <begin position="332"/>
        <end position="374"/>
    </location>
</feature>
<evidence type="ECO:0000313" key="6">
    <source>
        <dbReference type="EMBL" id="CAK6963309.1"/>
    </source>
</evidence>
<dbReference type="PANTHER" id="PTHR16181">
    <property type="entry name" value="PROTEIN FAM83A-RELATED"/>
    <property type="match status" value="1"/>
</dbReference>
<evidence type="ECO:0000256" key="3">
    <source>
        <dbReference type="ARBA" id="ARBA00022490"/>
    </source>
</evidence>
<feature type="region of interest" description="Disordered" evidence="4">
    <location>
        <begin position="801"/>
        <end position="842"/>
    </location>
</feature>
<feature type="compositionally biased region" description="Polar residues" evidence="4">
    <location>
        <begin position="681"/>
        <end position="699"/>
    </location>
</feature>
<feature type="region of interest" description="Disordered" evidence="4">
    <location>
        <begin position="1443"/>
        <end position="1468"/>
    </location>
</feature>
<feature type="compositionally biased region" description="Low complexity" evidence="4">
    <location>
        <begin position="656"/>
        <end position="680"/>
    </location>
</feature>
<dbReference type="GO" id="GO:0007165">
    <property type="term" value="P:signal transduction"/>
    <property type="evidence" value="ECO:0007669"/>
    <property type="project" value="TreeGrafter"/>
</dbReference>
<feature type="compositionally biased region" description="Low complexity" evidence="4">
    <location>
        <begin position="1117"/>
        <end position="1131"/>
    </location>
</feature>
<feature type="domain" description="Scaffolding anchor of CK1" evidence="5">
    <location>
        <begin position="16"/>
        <end position="285"/>
    </location>
</feature>
<reference evidence="6 7" key="1">
    <citation type="submission" date="2024-01" db="EMBL/GenBank/DDBJ databases">
        <authorList>
            <person name="Alioto T."/>
            <person name="Alioto T."/>
            <person name="Gomez Garrido J."/>
        </authorList>
    </citation>
    <scope>NUCLEOTIDE SEQUENCE [LARGE SCALE GENOMIC DNA]</scope>
</reference>
<organism evidence="6 7">
    <name type="scientific">Scomber scombrus</name>
    <name type="common">Atlantic mackerel</name>
    <name type="synonym">Scomber vernalis</name>
    <dbReference type="NCBI Taxonomy" id="13677"/>
    <lineage>
        <taxon>Eukaryota</taxon>
        <taxon>Metazoa</taxon>
        <taxon>Chordata</taxon>
        <taxon>Craniata</taxon>
        <taxon>Vertebrata</taxon>
        <taxon>Euteleostomi</taxon>
        <taxon>Actinopterygii</taxon>
        <taxon>Neopterygii</taxon>
        <taxon>Teleostei</taxon>
        <taxon>Neoteleostei</taxon>
        <taxon>Acanthomorphata</taxon>
        <taxon>Pelagiaria</taxon>
        <taxon>Scombriformes</taxon>
        <taxon>Scombridae</taxon>
        <taxon>Scomber</taxon>
    </lineage>
</organism>
<feature type="compositionally biased region" description="Polar residues" evidence="4">
    <location>
        <begin position="594"/>
        <end position="654"/>
    </location>
</feature>
<evidence type="ECO:0000259" key="5">
    <source>
        <dbReference type="Pfam" id="PF07894"/>
    </source>
</evidence>
<dbReference type="GO" id="GO:0005737">
    <property type="term" value="C:cytoplasm"/>
    <property type="evidence" value="ECO:0007669"/>
    <property type="project" value="UniProtKB-SubCell"/>
</dbReference>
<keyword evidence="3" id="KW-0963">Cytoplasm</keyword>
<dbReference type="InterPro" id="IPR012461">
    <property type="entry name" value="SACK1"/>
</dbReference>
<dbReference type="FunFam" id="3.30.870.10:FF:000004">
    <property type="entry name" value="protein FAM83H isoform X2"/>
    <property type="match status" value="1"/>
</dbReference>
<dbReference type="Proteomes" id="UP001314229">
    <property type="component" value="Unassembled WGS sequence"/>
</dbReference>
<comment type="similarity">
    <text evidence="2">Belongs to the FAM83 family.</text>
</comment>
<feature type="compositionally biased region" description="Polar residues" evidence="4">
    <location>
        <begin position="982"/>
        <end position="1034"/>
    </location>
</feature>
<feature type="compositionally biased region" description="Low complexity" evidence="4">
    <location>
        <begin position="332"/>
        <end position="342"/>
    </location>
</feature>
<keyword evidence="7" id="KW-1185">Reference proteome</keyword>
<dbReference type="PANTHER" id="PTHR16181:SF29">
    <property type="entry name" value="PROTEIN FAM83A-RELATED"/>
    <property type="match status" value="1"/>
</dbReference>
<feature type="region of interest" description="Disordered" evidence="4">
    <location>
        <begin position="594"/>
        <end position="736"/>
    </location>
</feature>
<feature type="compositionally biased region" description="Basic and acidic residues" evidence="4">
    <location>
        <begin position="1228"/>
        <end position="1267"/>
    </location>
</feature>
<evidence type="ECO:0000256" key="4">
    <source>
        <dbReference type="SAM" id="MobiDB-lite"/>
    </source>
</evidence>
<protein>
    <submittedName>
        <fullName evidence="6">Mucin-6-like</fullName>
    </submittedName>
</protein>
<dbReference type="Pfam" id="PF07894">
    <property type="entry name" value="SACK1"/>
    <property type="match status" value="1"/>
</dbReference>
<dbReference type="Gene3D" id="3.30.870.10">
    <property type="entry name" value="Endonuclease Chain A"/>
    <property type="match status" value="1"/>
</dbReference>
<name>A0AAV1NUT4_SCOSC</name>
<evidence type="ECO:0000256" key="2">
    <source>
        <dbReference type="ARBA" id="ARBA00006937"/>
    </source>
</evidence>
<dbReference type="EMBL" id="CAWUFR010000064">
    <property type="protein sequence ID" value="CAK6963309.1"/>
    <property type="molecule type" value="Genomic_DNA"/>
</dbReference>
<gene>
    <name evidence="6" type="ORF">FSCOSCO3_A036652</name>
</gene>
<feature type="compositionally biased region" description="Basic and acidic residues" evidence="4">
    <location>
        <begin position="808"/>
        <end position="837"/>
    </location>
</feature>
<feature type="compositionally biased region" description="Basic and acidic residues" evidence="4">
    <location>
        <begin position="1035"/>
        <end position="1045"/>
    </location>
</feature>
<dbReference type="GO" id="GO:0019901">
    <property type="term" value="F:protein kinase binding"/>
    <property type="evidence" value="ECO:0007669"/>
    <property type="project" value="TreeGrafter"/>
</dbReference>
<feature type="compositionally biased region" description="Polar residues" evidence="4">
    <location>
        <begin position="1078"/>
        <end position="1089"/>
    </location>
</feature>
<feature type="compositionally biased region" description="Polar residues" evidence="4">
    <location>
        <begin position="500"/>
        <end position="582"/>
    </location>
</feature>
<accession>A0AAV1NUT4</accession>
<dbReference type="InterPro" id="IPR050944">
    <property type="entry name" value="FAM83"/>
</dbReference>
<proteinExistence type="inferred from homology"/>
<sequence length="1468" mass="160171">MALSQLQCLDDNHVNPRTHESKPEFFYCEDQRLALEALLRGGREAFAKYLEARGLRGFLSDPEQDILADAVEPYDPGLELFREGAEENDPPLSLHYWPDLSDTSIPQLDLGWPDSDAYRGVTRATVYAQPPLDGQAHIKEVVRKMIAQAQKVIAVVMDVFTDVDIFRDLLDAGFKRKVSVYILLEGTMLPHFLSMCQRANMHAGHLKNLRVRCSDGAEFYTRSCTKVKGRMGHRFMFIDGDKAVSGSYSFTWMSSRLDRNLITVVTGQAVETFDRLFCFLYTSSSSVDLRQVATEPEPEPEPVPQLATVAPPSAEIARKLYSPMYALISAGTSSSTPAPSASDNNPKESQETKKKGQRRAHKEAIQEAPPLHPGLTNLEKACLISYVPTWPEPDPPSDVIGFINVRDTSKPIQVGLQRSQMFETSQAIRFSSPLSLPKETLPGVAKPRQSTGRHEEMNKSQPTQESNKVEEPVVNRPQPTQLNVGLNVDIQTKAEESEQKSTTSGPVKGESLNTETHNLHANTPTNQDADNRSTSHINSHTPPQSKVSTLNTERPSQTVTTNSPEPDSLPESNANKGEAQTETCLNTQSAVVDRTYTQESDSTQTSQLSNPTDSNSNAEEQTQTKLGLPQTDSHTQAVHTPLQSSSEITPNRQNPAAHGHISSSSVAAVHSQSVSSTSESENNCIPITTVHSSMATNPCTPLPSISSTSSLPPPLTSSSTTLLPSSSTSSPILTPPIPKPRTVQLVIKDGSNVLDLPKISIVKRPQSMATTGPQVAHSEPAVQTVVQIPAEKESVLEMLENGGSNTGEQKDNENAGNLRETEQQKQSETSPETKVEEAVGINNDRAETQMVAATKLQTESDVLIIDSPTAEFISREVEPNILMSTDCNITLKMPETDCLATAQTETKATAKLLTGCELAKVPNEESENMTQHKIYLARANEPQRVSYCELNLLDVGVSEIMDFKALTDSPVPTTHKPHVTEESTGNRSAVDTYDQQGNSSVTSEPLDGTPNTKKNNTQDTSQAPQQTTKAPESTHTPEKPLRLRLSDMSVPDLRSQAPEIESPTTLVHAPTPDGFLTCMSTSSSRTNTPDLRPYTPDFRTPTPDVSDGYFSPREDSTPSSTSEEYYECSDSPFHDHDDSMRKQDDKGSLAERSYRTEQDFQVKQRRGSVDAKKTAGHLIQGKDLTQTVEKEKEAQSQAPKRKRALNKSTAETLVDRGLTAGESTHGGTEPKRLSTGDLKLDKVSFEGEKSDKVALRPSSVERRDRPRSTRGAEGQKSLHSLAKPPRAKEQQQDSGASSSLRSGQLSRSHSAPQSLGRRPKASRPLNQAESKALHSKVVDDTSSPHRPPFKPAPPLAAAPKHAEASQSQQSPPSQQHPAAQGKKQNQHPQPKPSAASLQTQSNMQQPLPQNQTVSAQEANGQEAGKGPFGFSFSRLYSLKGLKDKMSKLPAPSKRSSSSSPAKGRKSKS</sequence>
<comment type="caution">
    <text evidence="6">The sequence shown here is derived from an EMBL/GenBank/DDBJ whole genome shotgun (WGS) entry which is preliminary data.</text>
</comment>
<feature type="compositionally biased region" description="Low complexity" evidence="4">
    <location>
        <begin position="1357"/>
        <end position="1380"/>
    </location>
</feature>
<feature type="compositionally biased region" description="Pro residues" evidence="4">
    <location>
        <begin position="1345"/>
        <end position="1356"/>
    </location>
</feature>
<feature type="compositionally biased region" description="Basic and acidic residues" evidence="4">
    <location>
        <begin position="1132"/>
        <end position="1173"/>
    </location>
</feature>
<feature type="compositionally biased region" description="Basic and acidic residues" evidence="4">
    <location>
        <begin position="345"/>
        <end position="354"/>
    </location>
</feature>
<comment type="subcellular location">
    <subcellularLocation>
        <location evidence="1">Cytoplasm</location>
    </subcellularLocation>
</comment>
<feature type="compositionally biased region" description="Polar residues" evidence="4">
    <location>
        <begin position="1395"/>
        <end position="1419"/>
    </location>
</feature>
<feature type="compositionally biased region" description="Low complexity" evidence="4">
    <location>
        <begin position="1447"/>
        <end position="1461"/>
    </location>
</feature>